<dbReference type="Pfam" id="PF17647">
    <property type="entry name" value="DUF5518"/>
    <property type="match status" value="1"/>
</dbReference>
<dbReference type="AlphaFoldDB" id="A0A089ZVK1"/>
<gene>
    <name evidence="2" type="ORF">BRM9_1764</name>
    <name evidence="3" type="ORF">DSM1535_2404</name>
    <name evidence="4" type="ORF">MB9_0592</name>
</gene>
<dbReference type="STRING" id="2162.BRM9_1764"/>
<keyword evidence="1" id="KW-0472">Membrane</keyword>
<dbReference type="OrthoDB" id="342332at2157"/>
<dbReference type="EMBL" id="LN515531">
    <property type="protein sequence ID" value="CEA14846.1"/>
    <property type="molecule type" value="Genomic_DNA"/>
</dbReference>
<name>A0A089ZVK1_METFO</name>
<sequence>MVNWSAVGIGFVVTVVLEIVGIFFLSLDAAVSTFIGVFAPIIGGLIAAYWAGGSYREGITNGGLAAGMGSFIAAFIVLSGTDLMPIIISAVISGVIGVVLGIIGGLVGILSKKQGKEKVPPEKPSEED</sequence>
<feature type="transmembrane region" description="Helical" evidence="1">
    <location>
        <begin position="7"/>
        <end position="25"/>
    </location>
</feature>
<keyword evidence="1" id="KW-0812">Transmembrane</keyword>
<evidence type="ECO:0000313" key="3">
    <source>
        <dbReference type="EMBL" id="CEA14846.1"/>
    </source>
</evidence>
<evidence type="ECO:0000313" key="4">
    <source>
        <dbReference type="EMBL" id="CEL24237.1"/>
    </source>
</evidence>
<keyword evidence="6" id="KW-1185">Reference proteome</keyword>
<dbReference type="PATRIC" id="fig|2162.10.peg.618"/>
<feature type="transmembrane region" description="Helical" evidence="1">
    <location>
        <begin position="86"/>
        <end position="110"/>
    </location>
</feature>
<dbReference type="EMBL" id="CP006933">
    <property type="protein sequence ID" value="AIS32574.1"/>
    <property type="molecule type" value="Genomic_DNA"/>
</dbReference>
<accession>A0A089ZVK1</accession>
<dbReference type="EMBL" id="LN734822">
    <property type="protein sequence ID" value="CEL24237.1"/>
    <property type="molecule type" value="Genomic_DNA"/>
</dbReference>
<dbReference type="RefSeq" id="WP_048073705.1">
    <property type="nucleotide sequence ID" value="NZ_CP006933.1"/>
</dbReference>
<dbReference type="Proteomes" id="UP000062768">
    <property type="component" value="Chromosome I"/>
</dbReference>
<organism evidence="2 5">
    <name type="scientific">Methanobacterium formicicum</name>
    <dbReference type="NCBI Taxonomy" id="2162"/>
    <lineage>
        <taxon>Archaea</taxon>
        <taxon>Methanobacteriati</taxon>
        <taxon>Methanobacteriota</taxon>
        <taxon>Methanomada group</taxon>
        <taxon>Methanobacteria</taxon>
        <taxon>Methanobacteriales</taxon>
        <taxon>Methanobacteriaceae</taxon>
        <taxon>Methanobacterium</taxon>
    </lineage>
</organism>
<reference evidence="2" key="1">
    <citation type="submission" date="2013-12" db="EMBL/GenBank/DDBJ databases">
        <title>The complete genome sequence of Methanobacterium sp. BRM9.</title>
        <authorList>
            <consortium name="Pastoral Greenhouse Gas Research Consortium"/>
            <person name="Kelly W.J."/>
            <person name="Leahy S.C."/>
            <person name="Perry R."/>
            <person name="Li D."/>
            <person name="Altermann E."/>
            <person name="Lambie S.C."/>
            <person name="Attwood G.T."/>
        </authorList>
    </citation>
    <scope>NUCLEOTIDE SEQUENCE [LARGE SCALE GENOMIC DNA]</scope>
    <source>
        <strain evidence="2">BRM9</strain>
    </source>
</reference>
<feature type="transmembrane region" description="Helical" evidence="1">
    <location>
        <begin position="31"/>
        <end position="51"/>
    </location>
</feature>
<evidence type="ECO:0000313" key="6">
    <source>
        <dbReference type="Proteomes" id="UP000062768"/>
    </source>
</evidence>
<dbReference type="KEGG" id="mfi:DSM1535_2404"/>
<dbReference type="GeneID" id="26738850"/>
<protein>
    <submittedName>
        <fullName evidence="3">Putative membrane protein</fullName>
    </submittedName>
</protein>
<feature type="transmembrane region" description="Helical" evidence="1">
    <location>
        <begin position="63"/>
        <end position="80"/>
    </location>
</feature>
<evidence type="ECO:0000313" key="2">
    <source>
        <dbReference type="EMBL" id="AIS32574.1"/>
    </source>
</evidence>
<dbReference type="KEGG" id="mfc:BRM9_1764"/>
<dbReference type="Proteomes" id="UP000029661">
    <property type="component" value="Chromosome"/>
</dbReference>
<evidence type="ECO:0000313" key="5">
    <source>
        <dbReference type="Proteomes" id="UP000029661"/>
    </source>
</evidence>
<reference evidence="4" key="2">
    <citation type="submission" date="2014-09" db="EMBL/GenBank/DDBJ databases">
        <authorList>
            <person name="Bishop-Lilly K.A."/>
            <person name="Broomall S.M."/>
            <person name="Chain P.S."/>
            <person name="Chertkov O."/>
            <person name="Coyne S.R."/>
            <person name="Daligault H.E."/>
            <person name="Davenport K.W."/>
            <person name="Erkkila T."/>
            <person name="Frey K.G."/>
            <person name="Gibbons H.S."/>
            <person name="Gu W."/>
            <person name="Jaissle J."/>
            <person name="Johnson S.L."/>
            <person name="Koroleva G.I."/>
            <person name="Ladner J.T."/>
            <person name="Lo C.-C."/>
            <person name="Minogue T.D."/>
            <person name="Munk C."/>
            <person name="Palacios G.F."/>
            <person name="Redden C.L."/>
            <person name="Rosenzweig C.N."/>
            <person name="Scholz M.B."/>
            <person name="Teshima H."/>
            <person name="Xu Y."/>
        </authorList>
    </citation>
    <scope>NUCLEOTIDE SEQUENCE</scope>
    <source>
        <strain evidence="4">Mb9</strain>
    </source>
</reference>
<dbReference type="InterPro" id="IPR040493">
    <property type="entry name" value="DUF5518"/>
</dbReference>
<keyword evidence="1" id="KW-1133">Transmembrane helix</keyword>
<evidence type="ECO:0000256" key="1">
    <source>
        <dbReference type="SAM" id="Phobius"/>
    </source>
</evidence>
<proteinExistence type="predicted"/>